<feature type="compositionally biased region" description="Basic residues" evidence="2">
    <location>
        <begin position="751"/>
        <end position="768"/>
    </location>
</feature>
<dbReference type="InterPro" id="IPR029060">
    <property type="entry name" value="PIN-like_dom_sf"/>
</dbReference>
<evidence type="ECO:0000256" key="1">
    <source>
        <dbReference type="ARBA" id="ARBA00009495"/>
    </source>
</evidence>
<comment type="caution">
    <text evidence="3">The sequence shown here is derived from an EMBL/GenBank/DDBJ whole genome shotgun (WGS) entry which is preliminary data.</text>
</comment>
<dbReference type="Gene3D" id="3.40.50.1010">
    <property type="entry name" value="5'-nuclease"/>
    <property type="match status" value="1"/>
</dbReference>
<dbReference type="EMBL" id="JAYMGO010000013">
    <property type="protein sequence ID" value="KAL1263398.1"/>
    <property type="molecule type" value="Genomic_DNA"/>
</dbReference>
<reference evidence="3 4" key="1">
    <citation type="submission" date="2023-09" db="EMBL/GenBank/DDBJ databases">
        <authorList>
            <person name="Wang M."/>
        </authorList>
    </citation>
    <scope>NUCLEOTIDE SEQUENCE [LARGE SCALE GENOMIC DNA]</scope>
    <source>
        <strain evidence="3">GT-2023</strain>
        <tissue evidence="3">Liver</tissue>
    </source>
</reference>
<dbReference type="Proteomes" id="UP001558613">
    <property type="component" value="Unassembled WGS sequence"/>
</dbReference>
<dbReference type="InterPro" id="IPR026784">
    <property type="entry name" value="Coact_PPARg"/>
</dbReference>
<evidence type="ECO:0000313" key="3">
    <source>
        <dbReference type="EMBL" id="KAL1263398.1"/>
    </source>
</evidence>
<comment type="similarity">
    <text evidence="1">Belongs to the constitutive coactivator of PPAR-gamma family.</text>
</comment>
<gene>
    <name evidence="3" type="ORF">QQF64_006137</name>
</gene>
<sequence length="768" mass="87823">MCACVSVRESERERAGGVSEFFNRLEDCRVPSSFREHLPLSPGWFCLCEKLCFKEEEKSIIDPKLVLLFGLVKLCLSSHRIVHELADELKMGVKGLQYFMETCCPDTCVPVDLKQMAVDHVKAHPDSSATVVVDGMACLRYWYRCQAWVHGGQWQEYMHILQEFVDAFTAARIHLVFFFDGTVEDQKRAEWVKRRLRVNQDIARIFQHIKIHAQQPNSRDLFCLPSGLATFSRFALKSLGQETRCSVREGDYEISDYALSHDCMGILGQDTDFVIYNTAPYLSINKLNLNKMTTVLFSRERLCQVLKLHVTDLPLLSCLLGNDIVPEQRMQRLRNNALSSYQKKHKHVQGDKVYAVADFINAHHPSSGGTFGVSSLSIVEAEREAFEKSIRMYLLPGQISPWLENSCSVPESMCLMGKYVPADILQAALEKHTRAECFLVYNVLYDGVVECSNTLEDENEVEIPPQAVLYLPLRERIYGLLLPVQPDCSGQTVSVKEWFVFPGNPLKEPARVTPKPLNNLKGPPDLMALWFRTDPEVKAVQASTLLDVFDLYEFTDELKRFDSPLIAVICLVTYIAIQVRPLSLEDVDAYLSQAVCVRFKSFREMQQLRTPVVDPRAVQLGSLFVRGLTYLIAANSACGFPFPMGELMPWKTFDGLLFHSKYLQAHSGCPKEELLEGNPSWMSLFLSVRELVLEACRRRGVPVQSRPRRLQNRDARAMEADDLHLERRPQLHHSAHQEFRQQPRASSHYQHGYRPRHPKRGRYHLAPR</sequence>
<evidence type="ECO:0008006" key="5">
    <source>
        <dbReference type="Google" id="ProtNLM"/>
    </source>
</evidence>
<protein>
    <recommendedName>
        <fullName evidence="5">Constitutive coactivator of peroxisome proliferator-activated receptor gamma</fullName>
    </recommendedName>
</protein>
<dbReference type="PANTHER" id="PTHR15976">
    <property type="entry name" value="CONSTITUTIVE COACTIVATOR OF PEROXISOME PROLIFERATOR-ACTIVATED RECEPTOR GAMMA"/>
    <property type="match status" value="1"/>
</dbReference>
<feature type="compositionally biased region" description="Basic and acidic residues" evidence="2">
    <location>
        <begin position="726"/>
        <end position="741"/>
    </location>
</feature>
<feature type="region of interest" description="Disordered" evidence="2">
    <location>
        <begin position="726"/>
        <end position="768"/>
    </location>
</feature>
<proteinExistence type="inferred from homology"/>
<dbReference type="SUPFAM" id="SSF88723">
    <property type="entry name" value="PIN domain-like"/>
    <property type="match status" value="1"/>
</dbReference>
<dbReference type="PANTHER" id="PTHR15976:SF17">
    <property type="entry name" value="CONSTITUTIVE COACTIVATOR OF PEROXISOME PROLIFERATOR-ACTIVATED RECEPTOR GAMMA"/>
    <property type="match status" value="1"/>
</dbReference>
<name>A0ABR3ME83_9TELE</name>
<keyword evidence="4" id="KW-1185">Reference proteome</keyword>
<evidence type="ECO:0000256" key="2">
    <source>
        <dbReference type="SAM" id="MobiDB-lite"/>
    </source>
</evidence>
<accession>A0ABR3ME83</accession>
<evidence type="ECO:0000313" key="4">
    <source>
        <dbReference type="Proteomes" id="UP001558613"/>
    </source>
</evidence>
<dbReference type="CDD" id="cd18672">
    <property type="entry name" value="PIN_FAM120B-like"/>
    <property type="match status" value="1"/>
</dbReference>
<organism evidence="3 4">
    <name type="scientific">Cirrhinus molitorella</name>
    <name type="common">mud carp</name>
    <dbReference type="NCBI Taxonomy" id="172907"/>
    <lineage>
        <taxon>Eukaryota</taxon>
        <taxon>Metazoa</taxon>
        <taxon>Chordata</taxon>
        <taxon>Craniata</taxon>
        <taxon>Vertebrata</taxon>
        <taxon>Euteleostomi</taxon>
        <taxon>Actinopterygii</taxon>
        <taxon>Neopterygii</taxon>
        <taxon>Teleostei</taxon>
        <taxon>Ostariophysi</taxon>
        <taxon>Cypriniformes</taxon>
        <taxon>Cyprinidae</taxon>
        <taxon>Labeoninae</taxon>
        <taxon>Labeonini</taxon>
        <taxon>Cirrhinus</taxon>
    </lineage>
</organism>